<sequence length="388" mass="40901">MNNGQNKQQIKKAISDFYVWQKAGKSYQKNGPSALLRAYGKYKKTAPTSVQTAAAKQSGFVPANPVNAYDTAYMCPVTIGGSTVNLDFDTGSADLWTFSTQQSALSTVSHLLYNTTSSGTLIPGLSWGITYADGSSASGNVYNDTMTVGNVTATGQAIEVATTASSAFTSATYDGILGLGFDTLNMVTPTRQATFFDNVKSSLETALFTANLQKNAPGSYTFGYLNASQYTGPITYAPVDPSAGWWAFNMTGYSTGNAAATPYEPYIGVVDTGTTLLVLPQDIVAAYWGQVANASYSSTYGGWTFPCAATLPSWSAVIGGAAQTVPGSYLNYGPVDNAGNCFGGMQQNDGIGFSIYGDVFLKSQFVVFDQSQATPRVGFAKQVGVDYS</sequence>
<reference evidence="7" key="1">
    <citation type="journal article" date="2020" name="Stud. Mycol.">
        <title>101 Dothideomycetes genomes: a test case for predicting lifestyles and emergence of pathogens.</title>
        <authorList>
            <person name="Haridas S."/>
            <person name="Albert R."/>
            <person name="Binder M."/>
            <person name="Bloem J."/>
            <person name="Labutti K."/>
            <person name="Salamov A."/>
            <person name="Andreopoulos B."/>
            <person name="Baker S."/>
            <person name="Barry K."/>
            <person name="Bills G."/>
            <person name="Bluhm B."/>
            <person name="Cannon C."/>
            <person name="Castanera R."/>
            <person name="Culley D."/>
            <person name="Daum C."/>
            <person name="Ezra D."/>
            <person name="Gonzalez J."/>
            <person name="Henrissat B."/>
            <person name="Kuo A."/>
            <person name="Liang C."/>
            <person name="Lipzen A."/>
            <person name="Lutzoni F."/>
            <person name="Magnuson J."/>
            <person name="Mondo S."/>
            <person name="Nolan M."/>
            <person name="Ohm R."/>
            <person name="Pangilinan J."/>
            <person name="Park H.-J."/>
            <person name="Ramirez L."/>
            <person name="Alfaro M."/>
            <person name="Sun H."/>
            <person name="Tritt A."/>
            <person name="Yoshinaga Y."/>
            <person name="Zwiers L.-H."/>
            <person name="Turgeon B."/>
            <person name="Goodwin S."/>
            <person name="Spatafora J."/>
            <person name="Crous P."/>
            <person name="Grigoriev I."/>
        </authorList>
    </citation>
    <scope>NUCLEOTIDE SEQUENCE</scope>
    <source>
        <strain evidence="7">CBS 121410</strain>
    </source>
</reference>
<accession>A0A9P4M1H6</accession>
<keyword evidence="2 5" id="KW-0645">Protease</keyword>
<dbReference type="CDD" id="cd06097">
    <property type="entry name" value="Aspergillopepsin_like"/>
    <property type="match status" value="1"/>
</dbReference>
<dbReference type="InterPro" id="IPR001461">
    <property type="entry name" value="Aspartic_peptidase_A1"/>
</dbReference>
<proteinExistence type="inferred from homology"/>
<dbReference type="PROSITE" id="PS51767">
    <property type="entry name" value="PEPTIDASE_A1"/>
    <property type="match status" value="1"/>
</dbReference>
<dbReference type="InterPro" id="IPR034163">
    <property type="entry name" value="Aspergillopepsin-like_cat_dom"/>
</dbReference>
<keyword evidence="4 5" id="KW-0378">Hydrolase</keyword>
<evidence type="ECO:0000313" key="8">
    <source>
        <dbReference type="Proteomes" id="UP000799776"/>
    </source>
</evidence>
<dbReference type="EMBL" id="ML978712">
    <property type="protein sequence ID" value="KAF2091227.1"/>
    <property type="molecule type" value="Genomic_DNA"/>
</dbReference>
<evidence type="ECO:0000256" key="3">
    <source>
        <dbReference type="ARBA" id="ARBA00022750"/>
    </source>
</evidence>
<gene>
    <name evidence="7" type="ORF">K490DRAFT_34197</name>
</gene>
<dbReference type="OrthoDB" id="2747330at2759"/>
<comment type="caution">
    <text evidence="7">The sequence shown here is derived from an EMBL/GenBank/DDBJ whole genome shotgun (WGS) entry which is preliminary data.</text>
</comment>
<dbReference type="Proteomes" id="UP000799776">
    <property type="component" value="Unassembled WGS sequence"/>
</dbReference>
<dbReference type="SUPFAM" id="SSF50630">
    <property type="entry name" value="Acid proteases"/>
    <property type="match status" value="1"/>
</dbReference>
<feature type="domain" description="Peptidase A1" evidence="6">
    <location>
        <begin position="73"/>
        <end position="380"/>
    </location>
</feature>
<evidence type="ECO:0000256" key="4">
    <source>
        <dbReference type="ARBA" id="ARBA00022801"/>
    </source>
</evidence>
<evidence type="ECO:0000259" key="6">
    <source>
        <dbReference type="PROSITE" id="PS51767"/>
    </source>
</evidence>
<dbReference type="AlphaFoldDB" id="A0A9P4M1H6"/>
<dbReference type="PANTHER" id="PTHR47966">
    <property type="entry name" value="BETA-SITE APP-CLEAVING ENZYME, ISOFORM A-RELATED"/>
    <property type="match status" value="1"/>
</dbReference>
<dbReference type="GO" id="GO:0006508">
    <property type="term" value="P:proteolysis"/>
    <property type="evidence" value="ECO:0007669"/>
    <property type="project" value="UniProtKB-KW"/>
</dbReference>
<evidence type="ECO:0000256" key="2">
    <source>
        <dbReference type="ARBA" id="ARBA00022670"/>
    </source>
</evidence>
<dbReference type="FunFam" id="2.40.70.10:FF:000026">
    <property type="entry name" value="Endothiapepsin"/>
    <property type="match status" value="1"/>
</dbReference>
<evidence type="ECO:0000313" key="7">
    <source>
        <dbReference type="EMBL" id="KAF2091227.1"/>
    </source>
</evidence>
<evidence type="ECO:0000256" key="1">
    <source>
        <dbReference type="ARBA" id="ARBA00007447"/>
    </source>
</evidence>
<dbReference type="Pfam" id="PF00026">
    <property type="entry name" value="Asp"/>
    <property type="match status" value="1"/>
</dbReference>
<keyword evidence="3 5" id="KW-0064">Aspartyl protease</keyword>
<dbReference type="InterPro" id="IPR001969">
    <property type="entry name" value="Aspartic_peptidase_AS"/>
</dbReference>
<dbReference type="PROSITE" id="PS00141">
    <property type="entry name" value="ASP_PROTEASE"/>
    <property type="match status" value="1"/>
</dbReference>
<dbReference type="InterPro" id="IPR033121">
    <property type="entry name" value="PEPTIDASE_A1"/>
</dbReference>
<keyword evidence="8" id="KW-1185">Reference proteome</keyword>
<dbReference type="PRINTS" id="PR00792">
    <property type="entry name" value="PEPSIN"/>
</dbReference>
<dbReference type="Gene3D" id="2.40.70.10">
    <property type="entry name" value="Acid Proteases"/>
    <property type="match status" value="2"/>
</dbReference>
<dbReference type="PANTHER" id="PTHR47966:SF2">
    <property type="entry name" value="ASPERGILLOPEPSIN-1-RELATED"/>
    <property type="match status" value="1"/>
</dbReference>
<comment type="similarity">
    <text evidence="1 5">Belongs to the peptidase A1 family.</text>
</comment>
<name>A0A9P4M1H6_9PEZI</name>
<protein>
    <submittedName>
        <fullName evidence="7">Aspergillopepsin A</fullName>
    </submittedName>
</protein>
<organism evidence="7 8">
    <name type="scientific">Saccharata proteae CBS 121410</name>
    <dbReference type="NCBI Taxonomy" id="1314787"/>
    <lineage>
        <taxon>Eukaryota</taxon>
        <taxon>Fungi</taxon>
        <taxon>Dikarya</taxon>
        <taxon>Ascomycota</taxon>
        <taxon>Pezizomycotina</taxon>
        <taxon>Dothideomycetes</taxon>
        <taxon>Dothideomycetes incertae sedis</taxon>
        <taxon>Botryosphaeriales</taxon>
        <taxon>Saccharataceae</taxon>
        <taxon>Saccharata</taxon>
    </lineage>
</organism>
<evidence type="ECO:0000256" key="5">
    <source>
        <dbReference type="RuleBase" id="RU000454"/>
    </source>
</evidence>
<dbReference type="InterPro" id="IPR021109">
    <property type="entry name" value="Peptidase_aspartic_dom_sf"/>
</dbReference>
<dbReference type="GO" id="GO:0004190">
    <property type="term" value="F:aspartic-type endopeptidase activity"/>
    <property type="evidence" value="ECO:0007669"/>
    <property type="project" value="UniProtKB-KW"/>
</dbReference>